<geneLocation type="plasmid" evidence="1 2">
    <name>pDGEO02</name>
</geneLocation>
<dbReference type="EMBL" id="CP000856">
    <property type="protein sequence ID" value="ABW35021.1"/>
    <property type="molecule type" value="Genomic_DNA"/>
</dbReference>
<keyword evidence="2" id="KW-1185">Reference proteome</keyword>
<reference evidence="1" key="1">
    <citation type="submission" date="2007-10" db="EMBL/GenBank/DDBJ databases">
        <title>Complete sequence of Plasmid2 pDGEO02 of Deinococcus geothermalis DSM 11300.</title>
        <authorList>
            <consortium name="US DOE Joint Genome Institute"/>
            <person name="Copeland A."/>
            <person name="Lucas S."/>
            <person name="Lapidus A."/>
            <person name="Barry K."/>
            <person name="Detter J.C."/>
            <person name="Glavina del Rio T."/>
            <person name="Hammon N."/>
            <person name="Israni S."/>
            <person name="Dalin E."/>
            <person name="Tice H."/>
            <person name="Pitluck S."/>
            <person name="Brettin T."/>
            <person name="Bruce D."/>
            <person name="Han C."/>
            <person name="Tapia R."/>
            <person name="Saunders E."/>
            <person name="Gilna P."/>
            <person name="Schmutz J."/>
            <person name="Larimer F."/>
            <person name="Land M."/>
            <person name="Hauser L."/>
            <person name="Kyrpides N."/>
            <person name="Kim E."/>
            <person name="Daly M.J."/>
            <person name="Fredrickson J.K."/>
            <person name="Makarova K.S."/>
            <person name="Gaidamakova E.K."/>
            <person name="Zhai M."/>
            <person name="Richardson P."/>
        </authorList>
    </citation>
    <scope>NUCLEOTIDE SEQUENCE [LARGE SCALE GENOMIC DNA]</scope>
    <source>
        <strain evidence="1">DSM 11300</strain>
        <plasmid evidence="1">pDGEO02</plasmid>
    </source>
</reference>
<gene>
    <name evidence="1" type="ORF">Dgeo_2978</name>
</gene>
<dbReference type="KEGG" id="dge:Dgeo_2978"/>
<sequence>MARRSSPGKNNQAEAGWNVVEGAVHWEVVRCATCGTYRIPYVPALGDSTGVCIRAHRHPDGPPCPVSAVTSWHGETLLIPQTVPRRGWAAYLADHPGGVAPRHRRRR</sequence>
<organism evidence="1 2">
    <name type="scientific">Deinococcus geothermalis (strain DSM 11300 / CIP 105573 / AG-3a)</name>
    <dbReference type="NCBI Taxonomy" id="319795"/>
    <lineage>
        <taxon>Bacteria</taxon>
        <taxon>Thermotogati</taxon>
        <taxon>Deinococcota</taxon>
        <taxon>Deinococci</taxon>
        <taxon>Deinococcales</taxon>
        <taxon>Deinococcaceae</taxon>
        <taxon>Deinococcus</taxon>
    </lineage>
</organism>
<evidence type="ECO:0000313" key="2">
    <source>
        <dbReference type="Proteomes" id="UP000002431"/>
    </source>
</evidence>
<dbReference type="AlphaFoldDB" id="A8ZRB2"/>
<dbReference type="HOGENOM" id="CLU_2205740_0_0_0"/>
<name>A8ZRB2_DEIGD</name>
<dbReference type="Proteomes" id="UP000002431">
    <property type="component" value="Plasmid pDGEO02"/>
</dbReference>
<dbReference type="RefSeq" id="WP_012173361.1">
    <property type="nucleotide sequence ID" value="NC_009939.1"/>
</dbReference>
<evidence type="ECO:0000313" key="1">
    <source>
        <dbReference type="EMBL" id="ABW35021.1"/>
    </source>
</evidence>
<protein>
    <submittedName>
        <fullName evidence="1">Uncharacterized protein</fullName>
    </submittedName>
</protein>
<accession>A8ZRB2</accession>
<proteinExistence type="predicted"/>
<keyword evidence="1" id="KW-0614">Plasmid</keyword>